<dbReference type="InterPro" id="IPR052917">
    <property type="entry name" value="Stress-Dev_Protein"/>
</dbReference>
<dbReference type="PANTHER" id="PTHR34818">
    <property type="entry name" value="PROTEIN BLI-3"/>
    <property type="match status" value="1"/>
</dbReference>
<protein>
    <submittedName>
        <fullName evidence="2">Pyridoxamine 5'-phosphate oxidase family protein</fullName>
    </submittedName>
</protein>
<reference evidence="3" key="1">
    <citation type="journal article" date="2019" name="Int. J. Syst. Evol. Microbiol.">
        <title>The Global Catalogue of Microorganisms (GCM) 10K type strain sequencing project: providing services to taxonomists for standard genome sequencing and annotation.</title>
        <authorList>
            <consortium name="The Broad Institute Genomics Platform"/>
            <consortium name="The Broad Institute Genome Sequencing Center for Infectious Disease"/>
            <person name="Wu L."/>
            <person name="Ma J."/>
        </authorList>
    </citation>
    <scope>NUCLEOTIDE SEQUENCE [LARGE SCALE GENOMIC DNA]</scope>
    <source>
        <strain evidence="3">JCM 15914</strain>
    </source>
</reference>
<evidence type="ECO:0000313" key="3">
    <source>
        <dbReference type="Proteomes" id="UP001500166"/>
    </source>
</evidence>
<organism evidence="2 3">
    <name type="scientific">Kocuria atrinae</name>
    <dbReference type="NCBI Taxonomy" id="592377"/>
    <lineage>
        <taxon>Bacteria</taxon>
        <taxon>Bacillati</taxon>
        <taxon>Actinomycetota</taxon>
        <taxon>Actinomycetes</taxon>
        <taxon>Micrococcales</taxon>
        <taxon>Micrococcaceae</taxon>
        <taxon>Kocuria</taxon>
    </lineage>
</organism>
<dbReference type="RefSeq" id="WP_016997640.1">
    <property type="nucleotide sequence ID" value="NZ_BAAAQA010000037.1"/>
</dbReference>
<dbReference type="SUPFAM" id="SSF50475">
    <property type="entry name" value="FMN-binding split barrel"/>
    <property type="match status" value="1"/>
</dbReference>
<evidence type="ECO:0000313" key="2">
    <source>
        <dbReference type="EMBL" id="GAA2123752.1"/>
    </source>
</evidence>
<feature type="domain" description="General stress protein FMN-binding split barrel" evidence="1">
    <location>
        <begin position="10"/>
        <end position="153"/>
    </location>
</feature>
<dbReference type="InterPro" id="IPR038725">
    <property type="entry name" value="YdaG_split_barrel_FMN-bd"/>
</dbReference>
<dbReference type="PANTHER" id="PTHR34818:SF1">
    <property type="entry name" value="PROTEIN BLI-3"/>
    <property type="match status" value="1"/>
</dbReference>
<keyword evidence="3" id="KW-1185">Reference proteome</keyword>
<gene>
    <name evidence="2" type="ORF">GCM10009824_27770</name>
</gene>
<dbReference type="Gene3D" id="2.30.110.10">
    <property type="entry name" value="Electron Transport, Fmn-binding Protein, Chain A"/>
    <property type="match status" value="1"/>
</dbReference>
<name>A0ABP5JZD6_9MICC</name>
<sequence>MGNTEGKTQAVETIKELIDGIGTCVIATHTADGGIVTRPMGVQDKDFDGDLWFMTSRDSDLVEQITANDQVNVTFVGKGTWVSLRGRAELVEDPQRKEELASALTGAFLQTDPKSPEAALIQVNTEAGEYWSSEGAKTVLEIIKARVTGDRPDAGQNDTVQL</sequence>
<proteinExistence type="predicted"/>
<dbReference type="InterPro" id="IPR012349">
    <property type="entry name" value="Split_barrel_FMN-bd"/>
</dbReference>
<accession>A0ABP5JZD6</accession>
<evidence type="ECO:0000259" key="1">
    <source>
        <dbReference type="Pfam" id="PF16242"/>
    </source>
</evidence>
<comment type="caution">
    <text evidence="2">The sequence shown here is derived from an EMBL/GenBank/DDBJ whole genome shotgun (WGS) entry which is preliminary data.</text>
</comment>
<dbReference type="Proteomes" id="UP001500166">
    <property type="component" value="Unassembled WGS sequence"/>
</dbReference>
<dbReference type="Pfam" id="PF16242">
    <property type="entry name" value="Pyrid_ox_like"/>
    <property type="match status" value="1"/>
</dbReference>
<dbReference type="EMBL" id="BAAAQA010000037">
    <property type="protein sequence ID" value="GAA2123752.1"/>
    <property type="molecule type" value="Genomic_DNA"/>
</dbReference>